<dbReference type="EnsemblFungi" id="EJT77724">
    <property type="protein sequence ID" value="EJT77724"/>
    <property type="gene ID" value="GGTG_02829"/>
</dbReference>
<feature type="transmembrane region" description="Helical" evidence="8">
    <location>
        <begin position="916"/>
        <end position="940"/>
    </location>
</feature>
<evidence type="ECO:0000256" key="5">
    <source>
        <dbReference type="ARBA" id="ARBA00022989"/>
    </source>
</evidence>
<keyword evidence="15" id="KW-1185">Reference proteome</keyword>
<dbReference type="PANTHER" id="PTHR13018:SF20">
    <property type="entry name" value="SPORULATION-SPECIFIC PROTEIN 75"/>
    <property type="match status" value="1"/>
</dbReference>
<protein>
    <recommendedName>
        <fullName evidence="16">DUF221 domain-containing protein</fullName>
    </recommendedName>
</protein>
<feature type="region of interest" description="Disordered" evidence="7">
    <location>
        <begin position="329"/>
        <end position="427"/>
    </location>
</feature>
<evidence type="ECO:0000256" key="8">
    <source>
        <dbReference type="SAM" id="Phobius"/>
    </source>
</evidence>
<feature type="region of interest" description="Disordered" evidence="7">
    <location>
        <begin position="472"/>
        <end position="545"/>
    </location>
</feature>
<dbReference type="EMBL" id="GL385396">
    <property type="protein sequence ID" value="EJT77724.1"/>
    <property type="molecule type" value="Genomic_DNA"/>
</dbReference>
<accession>J3NNH3</accession>
<feature type="domain" description="CSC1/OSCA1-like 7TM region" evidence="9">
    <location>
        <begin position="765"/>
        <end position="1043"/>
    </location>
</feature>
<feature type="domain" description="10TM putative phosphate transporter extracellular tail" evidence="10">
    <location>
        <begin position="1215"/>
        <end position="1302"/>
    </location>
</feature>
<feature type="transmembrane region" description="Helical" evidence="8">
    <location>
        <begin position="765"/>
        <end position="787"/>
    </location>
</feature>
<evidence type="ECO:0000256" key="6">
    <source>
        <dbReference type="ARBA" id="ARBA00023136"/>
    </source>
</evidence>
<feature type="transmembrane region" description="Helical" evidence="8">
    <location>
        <begin position="862"/>
        <end position="882"/>
    </location>
</feature>
<feature type="transmembrane region" description="Helical" evidence="8">
    <location>
        <begin position="973"/>
        <end position="999"/>
    </location>
</feature>
<reference evidence="14" key="4">
    <citation type="journal article" date="2015" name="G3 (Bethesda)">
        <title>Genome sequences of three phytopathogenic species of the Magnaporthaceae family of fungi.</title>
        <authorList>
            <person name="Okagaki L.H."/>
            <person name="Nunes C.C."/>
            <person name="Sailsbery J."/>
            <person name="Clay B."/>
            <person name="Brown D."/>
            <person name="John T."/>
            <person name="Oh Y."/>
            <person name="Young N."/>
            <person name="Fitzgerald M."/>
            <person name="Haas B.J."/>
            <person name="Zeng Q."/>
            <person name="Young S."/>
            <person name="Adiconis X."/>
            <person name="Fan L."/>
            <person name="Levin J.Z."/>
            <person name="Mitchell T.K."/>
            <person name="Okubara P.A."/>
            <person name="Farman M.L."/>
            <person name="Kohn L.M."/>
            <person name="Birren B."/>
            <person name="Ma L.-J."/>
            <person name="Dean R.A."/>
        </authorList>
    </citation>
    <scope>NUCLEOTIDE SEQUENCE</scope>
    <source>
        <strain evidence="14">R3-111a-1</strain>
    </source>
</reference>
<evidence type="ECO:0000256" key="4">
    <source>
        <dbReference type="ARBA" id="ARBA00022692"/>
    </source>
</evidence>
<dbReference type="Proteomes" id="UP000006039">
    <property type="component" value="Unassembled WGS sequence"/>
</dbReference>
<reference evidence="14" key="5">
    <citation type="submission" date="2018-04" db="UniProtKB">
        <authorList>
            <consortium name="EnsemblFungi"/>
        </authorList>
    </citation>
    <scope>IDENTIFICATION</scope>
    <source>
        <strain evidence="14">R3-111a-1</strain>
    </source>
</reference>
<feature type="domain" description="CSC1/OSCA1-like cytosolic" evidence="12">
    <location>
        <begin position="264"/>
        <end position="337"/>
    </location>
</feature>
<reference evidence="15" key="1">
    <citation type="submission" date="2010-07" db="EMBL/GenBank/DDBJ databases">
        <title>The genome sequence of Gaeumannomyces graminis var. tritici strain R3-111a-1.</title>
        <authorList>
            <consortium name="The Broad Institute Genome Sequencing Platform"/>
            <person name="Ma L.-J."/>
            <person name="Dead R."/>
            <person name="Young S."/>
            <person name="Zeng Q."/>
            <person name="Koehrsen M."/>
            <person name="Alvarado L."/>
            <person name="Berlin A."/>
            <person name="Chapman S.B."/>
            <person name="Chen Z."/>
            <person name="Freedman E."/>
            <person name="Gellesch M."/>
            <person name="Goldberg J."/>
            <person name="Griggs A."/>
            <person name="Gujja S."/>
            <person name="Heilman E.R."/>
            <person name="Heiman D."/>
            <person name="Hepburn T."/>
            <person name="Howarth C."/>
            <person name="Jen D."/>
            <person name="Larson L."/>
            <person name="Mehta T."/>
            <person name="Neiman D."/>
            <person name="Pearson M."/>
            <person name="Roberts A."/>
            <person name="Saif S."/>
            <person name="Shea T."/>
            <person name="Shenoy N."/>
            <person name="Sisk P."/>
            <person name="Stolte C."/>
            <person name="Sykes S."/>
            <person name="Walk T."/>
            <person name="White J."/>
            <person name="Yandava C."/>
            <person name="Haas B."/>
            <person name="Nusbaum C."/>
            <person name="Birren B."/>
        </authorList>
    </citation>
    <scope>NUCLEOTIDE SEQUENCE [LARGE SCALE GENOMIC DNA]</scope>
    <source>
        <strain evidence="15">R3-111a-1</strain>
    </source>
</reference>
<sequence>MSNADNGQTKAAVRFEGISLQAFGIALATAIGIFAVQVGVFLLFRNKLARIFKPKTFMVPERERTDPPPRSPWNLFAKLIRLKDREIIEKCGLDAYFFLRYLQMLLVIFIPTALVVIPILVPLNYVGGLRVDIVDQVVTNATATTSITSSTATATGSATARPTGSTNLTDSVASNASAIAATLLRRQTSTENVIKLQQPLGGLDTLAWGNLDPKNYQRRWAHLILAIALIVWVCYLMFVELRVYIKVRQDYLTSAQHRLRASANTVLVSSIPEKWLTEDALRGLFDVFPGGIRNIWITRDFTKLLEKVHKRRYIRDLLESAQTDLIRDAKRKQLKRRKADEKKEQKASKSRGPTKEEQQKRDEAEDAEARLRAEGGGGISAGDRGETPDIPTVLDENNVGDDADHAGLNDNGGSKETRPGGRRIISKVGHGIKGGASLVGKAGHGIAGGAKTFQQGVDGQLKHTGGFHAVPLDGIEAGLGSPRPTTRGSDQPHKAVQIADDANDGSKPSFASERPAYRSHTPTSSVASQDMALPVGDTRKGNTTRRASNLAGMVITEETRWWQFWKPPTGGYASPIPQGVEGDEFPLVSKQPPAQKGGEKQTRWKQFVSMLPFVGGDDEPPVDYPTDASALVYSEKRDEDAAWKEWLKASSRPTHRVANFEWTPNWLPGLPLINKKVDTIYWARAELARLNMEIEEDQKHPERYSLMTSAFIQFNHQVAAHMACQSVTHHVPRHMAPRIIEISPSDVLWDNMAISFWSEWLRTGIVLGLVFGMILLWAPAIAATAQISQVDTLINSYPKELHWLEVIMRNDSVRRAVTAIAGVLPAVILAVLLILVPIILNFLAEFQGVKTNAQKSENVQRYYFTFLFVQIFLVIALSQSAVEMGGLLTSNLTVDSVPNLFAEKIPKSANYFFSYMILQALSTSSGTLLQIGTLIAWYVIGRLLDTTARSKWSRQVMLPDVKWGSLFPIYTNFACIALIYAVITPIISIFAVITFSLLWLAHRHNMVYVNRFKTDTGGVLFPTAVNQLFTGLYVMELALIGLFFLQEGPGPERARVNFRQGVIMVVVLICTAFYQLILNLSFSPLFRYLPITFEDEAVLRDEAFQRAQDRRLGLVPDEEGKDADEAGMLRGNGGGAYKEEIELKRFSGVRAQTSGGGRGGGFNPVAGVRQAGTWAVRGGKQIHHATIGKAEKNIKTAAGYRRERRMKDLEAQRAMGEALYGGYNDDIEDLTPDERDALVREAFKHEALRARRPVVWIPQDDIGVSNDEIHRTQAFSEYIWMSNEGTALDSKVRVIYGRAPPDFSDVEIINL</sequence>
<feature type="compositionally biased region" description="Basic and acidic residues" evidence="7">
    <location>
        <begin position="338"/>
        <end position="373"/>
    </location>
</feature>
<evidence type="ECO:0000256" key="1">
    <source>
        <dbReference type="ARBA" id="ARBA00004141"/>
    </source>
</evidence>
<dbReference type="Pfam" id="PF02714">
    <property type="entry name" value="RSN1_7TM"/>
    <property type="match status" value="1"/>
</dbReference>
<dbReference type="PANTHER" id="PTHR13018">
    <property type="entry name" value="PROBABLE MEMBRANE PROTEIN DUF221-RELATED"/>
    <property type="match status" value="1"/>
</dbReference>
<reference evidence="13" key="3">
    <citation type="submission" date="2010-09" db="EMBL/GenBank/DDBJ databases">
        <title>Annotation of Gaeumannomyces graminis var. tritici R3-111a-1.</title>
        <authorList>
            <consortium name="The Broad Institute Genome Sequencing Platform"/>
            <person name="Ma L.-J."/>
            <person name="Dead R."/>
            <person name="Young S.K."/>
            <person name="Zeng Q."/>
            <person name="Gargeya S."/>
            <person name="Fitzgerald M."/>
            <person name="Haas B."/>
            <person name="Abouelleil A."/>
            <person name="Alvarado L."/>
            <person name="Arachchi H.M."/>
            <person name="Berlin A."/>
            <person name="Brown A."/>
            <person name="Chapman S.B."/>
            <person name="Chen Z."/>
            <person name="Dunbar C."/>
            <person name="Freedman E."/>
            <person name="Gearin G."/>
            <person name="Gellesch M."/>
            <person name="Goldberg J."/>
            <person name="Griggs A."/>
            <person name="Gujja S."/>
            <person name="Heiman D."/>
            <person name="Howarth C."/>
            <person name="Larson L."/>
            <person name="Lui A."/>
            <person name="MacDonald P.J.P."/>
            <person name="Mehta T."/>
            <person name="Montmayeur A."/>
            <person name="Murphy C."/>
            <person name="Neiman D."/>
            <person name="Pearson M."/>
            <person name="Priest M."/>
            <person name="Roberts A."/>
            <person name="Saif S."/>
            <person name="Shea T."/>
            <person name="Shenoy N."/>
            <person name="Sisk P."/>
            <person name="Stolte C."/>
            <person name="Sykes S."/>
            <person name="Yandava C."/>
            <person name="Wortman J."/>
            <person name="Nusbaum C."/>
            <person name="Birren B."/>
        </authorList>
    </citation>
    <scope>NUCLEOTIDE SEQUENCE</scope>
    <source>
        <strain evidence="13">R3-111a-1</strain>
    </source>
</reference>
<keyword evidence="3" id="KW-0813">Transport</keyword>
<dbReference type="Pfam" id="PF14703">
    <property type="entry name" value="PHM7_cyt"/>
    <property type="match status" value="2"/>
</dbReference>
<feature type="transmembrane region" description="Helical" evidence="8">
    <location>
        <begin position="220"/>
        <end position="239"/>
    </location>
</feature>
<keyword evidence="5 8" id="KW-1133">Transmembrane helix</keyword>
<feature type="transmembrane region" description="Helical" evidence="8">
    <location>
        <begin position="1019"/>
        <end position="1045"/>
    </location>
</feature>
<feature type="transmembrane region" description="Helical" evidence="8">
    <location>
        <begin position="98"/>
        <end position="121"/>
    </location>
</feature>
<keyword evidence="6 8" id="KW-0472">Membrane</keyword>
<dbReference type="GO" id="GO:0005227">
    <property type="term" value="F:calcium-activated cation channel activity"/>
    <property type="evidence" value="ECO:0007669"/>
    <property type="project" value="InterPro"/>
</dbReference>
<evidence type="ECO:0000256" key="2">
    <source>
        <dbReference type="ARBA" id="ARBA00007779"/>
    </source>
</evidence>
<reference evidence="13" key="2">
    <citation type="submission" date="2010-07" db="EMBL/GenBank/DDBJ databases">
        <authorList>
            <consortium name="The Broad Institute Genome Sequencing Platform"/>
            <consortium name="Broad Institute Genome Sequencing Center for Infectious Disease"/>
            <person name="Ma L.-J."/>
            <person name="Dead R."/>
            <person name="Young S."/>
            <person name="Zeng Q."/>
            <person name="Koehrsen M."/>
            <person name="Alvarado L."/>
            <person name="Berlin A."/>
            <person name="Chapman S.B."/>
            <person name="Chen Z."/>
            <person name="Freedman E."/>
            <person name="Gellesch M."/>
            <person name="Goldberg J."/>
            <person name="Griggs A."/>
            <person name="Gujja S."/>
            <person name="Heilman E.R."/>
            <person name="Heiman D."/>
            <person name="Hepburn T."/>
            <person name="Howarth C."/>
            <person name="Jen D."/>
            <person name="Larson L."/>
            <person name="Mehta T."/>
            <person name="Neiman D."/>
            <person name="Pearson M."/>
            <person name="Roberts A."/>
            <person name="Saif S."/>
            <person name="Shea T."/>
            <person name="Shenoy N."/>
            <person name="Sisk P."/>
            <person name="Stolte C."/>
            <person name="Sykes S."/>
            <person name="Walk T."/>
            <person name="White J."/>
            <person name="Yandava C."/>
            <person name="Haas B."/>
            <person name="Nusbaum C."/>
            <person name="Birren B."/>
        </authorList>
    </citation>
    <scope>NUCLEOTIDE SEQUENCE</scope>
    <source>
        <strain evidence="13">R3-111a-1</strain>
    </source>
</reference>
<organism evidence="13">
    <name type="scientific">Gaeumannomyces tritici (strain R3-111a-1)</name>
    <name type="common">Wheat and barley take-all root rot fungus</name>
    <name type="synonym">Gaeumannomyces graminis var. tritici</name>
    <dbReference type="NCBI Taxonomy" id="644352"/>
    <lineage>
        <taxon>Eukaryota</taxon>
        <taxon>Fungi</taxon>
        <taxon>Dikarya</taxon>
        <taxon>Ascomycota</taxon>
        <taxon>Pezizomycotina</taxon>
        <taxon>Sordariomycetes</taxon>
        <taxon>Sordariomycetidae</taxon>
        <taxon>Magnaporthales</taxon>
        <taxon>Magnaporthaceae</taxon>
        <taxon>Gaeumannomyces</taxon>
    </lineage>
</organism>
<dbReference type="RefSeq" id="XP_009218869.1">
    <property type="nucleotide sequence ID" value="XM_009220605.1"/>
</dbReference>
<gene>
    <name evidence="14" type="primary">20343287</name>
    <name evidence="13" type="ORF">GGTG_02829</name>
</gene>
<keyword evidence="4 8" id="KW-0812">Transmembrane</keyword>
<dbReference type="InterPro" id="IPR003864">
    <property type="entry name" value="CSC1/OSCA1-like_7TM"/>
</dbReference>
<evidence type="ECO:0000259" key="11">
    <source>
        <dbReference type="Pfam" id="PF13967"/>
    </source>
</evidence>
<dbReference type="HOGENOM" id="CLU_002458_2_0_1"/>
<dbReference type="GO" id="GO:0005886">
    <property type="term" value="C:plasma membrane"/>
    <property type="evidence" value="ECO:0007669"/>
    <property type="project" value="TreeGrafter"/>
</dbReference>
<proteinExistence type="inferred from homology"/>
<evidence type="ECO:0000259" key="10">
    <source>
        <dbReference type="Pfam" id="PF12621"/>
    </source>
</evidence>
<dbReference type="OrthoDB" id="1076608at2759"/>
<evidence type="ECO:0000313" key="15">
    <source>
        <dbReference type="Proteomes" id="UP000006039"/>
    </source>
</evidence>
<evidence type="ECO:0000256" key="7">
    <source>
        <dbReference type="SAM" id="MobiDB-lite"/>
    </source>
</evidence>
<dbReference type="GeneID" id="20343287"/>
<feature type="compositionally biased region" description="Basic and acidic residues" evidence="7">
    <location>
        <begin position="402"/>
        <end position="419"/>
    </location>
</feature>
<evidence type="ECO:0000259" key="9">
    <source>
        <dbReference type="Pfam" id="PF02714"/>
    </source>
</evidence>
<feature type="domain" description="CSC1/OSCA1-like N-terminal transmembrane" evidence="11">
    <location>
        <begin position="23"/>
        <end position="133"/>
    </location>
</feature>
<feature type="transmembrane region" description="Helical" evidence="8">
    <location>
        <begin position="20"/>
        <end position="44"/>
    </location>
</feature>
<evidence type="ECO:0000313" key="13">
    <source>
        <dbReference type="EMBL" id="EJT77724.1"/>
    </source>
</evidence>
<dbReference type="InterPro" id="IPR022257">
    <property type="entry name" value="PHM7_ext"/>
</dbReference>
<dbReference type="InterPro" id="IPR027815">
    <property type="entry name" value="CSC1/OSCA1-like_cyt"/>
</dbReference>
<evidence type="ECO:0000256" key="3">
    <source>
        <dbReference type="ARBA" id="ARBA00022448"/>
    </source>
</evidence>
<dbReference type="InterPro" id="IPR032880">
    <property type="entry name" value="CSC1/OSCA1-like_N"/>
</dbReference>
<evidence type="ECO:0000313" key="14">
    <source>
        <dbReference type="EnsemblFungi" id="EJT77724"/>
    </source>
</evidence>
<name>J3NNH3_GAET3</name>
<feature type="domain" description="CSC1/OSCA1-like cytosolic" evidence="12">
    <location>
        <begin position="651"/>
        <end position="751"/>
    </location>
</feature>
<comment type="similarity">
    <text evidence="2">Belongs to the CSC1 (TC 1.A.17) family.</text>
</comment>
<dbReference type="Pfam" id="PF12621">
    <property type="entry name" value="PHM7_ext"/>
    <property type="match status" value="1"/>
</dbReference>
<evidence type="ECO:0008006" key="16">
    <source>
        <dbReference type="Google" id="ProtNLM"/>
    </source>
</evidence>
<feature type="transmembrane region" description="Helical" evidence="8">
    <location>
        <begin position="816"/>
        <end position="842"/>
    </location>
</feature>
<comment type="subcellular location">
    <subcellularLocation>
        <location evidence="1">Membrane</location>
        <topology evidence="1">Multi-pass membrane protein</topology>
    </subcellularLocation>
</comment>
<dbReference type="Pfam" id="PF13967">
    <property type="entry name" value="RSN1_TM"/>
    <property type="match status" value="1"/>
</dbReference>
<evidence type="ECO:0000259" key="12">
    <source>
        <dbReference type="Pfam" id="PF14703"/>
    </source>
</evidence>
<dbReference type="VEuPathDB" id="FungiDB:GGTG_02829"/>
<feature type="transmembrane region" description="Helical" evidence="8">
    <location>
        <begin position="1057"/>
        <end position="1077"/>
    </location>
</feature>
<dbReference type="InterPro" id="IPR045122">
    <property type="entry name" value="Csc1-like"/>
</dbReference>
<dbReference type="eggNOG" id="KOG1134">
    <property type="taxonomic scope" value="Eukaryota"/>
</dbReference>